<evidence type="ECO:0000313" key="3">
    <source>
        <dbReference type="Proteomes" id="UP000035722"/>
    </source>
</evidence>
<organism evidence="2 3">
    <name type="scientific">Pseudarthrobacter siccitolerans</name>
    <dbReference type="NCBI Taxonomy" id="861266"/>
    <lineage>
        <taxon>Bacteria</taxon>
        <taxon>Bacillati</taxon>
        <taxon>Actinomycetota</taxon>
        <taxon>Actinomycetes</taxon>
        <taxon>Micrococcales</taxon>
        <taxon>Micrococcaceae</taxon>
        <taxon>Pseudarthrobacter</taxon>
    </lineage>
</organism>
<feature type="transmembrane region" description="Helical" evidence="1">
    <location>
        <begin position="74"/>
        <end position="96"/>
    </location>
</feature>
<name>A0A024GXI7_9MICC</name>
<dbReference type="EMBL" id="CAQI01000025">
    <property type="protein sequence ID" value="CCQ44196.1"/>
    <property type="molecule type" value="Genomic_DNA"/>
</dbReference>
<keyword evidence="1" id="KW-1133">Transmembrane helix</keyword>
<feature type="transmembrane region" description="Helical" evidence="1">
    <location>
        <begin position="102"/>
        <end position="122"/>
    </location>
</feature>
<feature type="transmembrane region" description="Helical" evidence="1">
    <location>
        <begin position="193"/>
        <end position="212"/>
    </location>
</feature>
<dbReference type="Proteomes" id="UP000035722">
    <property type="component" value="Unassembled WGS sequence"/>
</dbReference>
<dbReference type="InterPro" id="IPR032809">
    <property type="entry name" value="Put_HupE_UreJ"/>
</dbReference>
<gene>
    <name evidence="2" type="ORF">ARTSIC4J27_120</name>
</gene>
<comment type="caution">
    <text evidence="2">The sequence shown here is derived from an EMBL/GenBank/DDBJ whole genome shotgun (WGS) entry which is preliminary data.</text>
</comment>
<feature type="transmembrane region" description="Helical" evidence="1">
    <location>
        <begin position="232"/>
        <end position="250"/>
    </location>
</feature>
<feature type="transmembrane region" description="Helical" evidence="1">
    <location>
        <begin position="43"/>
        <end position="62"/>
    </location>
</feature>
<evidence type="ECO:0000313" key="2">
    <source>
        <dbReference type="EMBL" id="CCQ44196.1"/>
    </source>
</evidence>
<dbReference type="AlphaFoldDB" id="A0A024GXI7"/>
<reference evidence="3" key="1">
    <citation type="journal article" date="2014" name="Genome Announc.">
        <title>Genome Sequence of Arthrobacter siccitolerans 4J27, a Xeroprotectant-Producing Desiccation-Tolerant Microorganism.</title>
        <authorList>
            <person name="Manzanera M."/>
            <person name="Santa-Cruz-Calvo L."/>
            <person name="Vilchez J.I."/>
            <person name="Garcia-Fontana C."/>
            <person name="Silva-Castro G.A."/>
            <person name="Calvo C."/>
            <person name="Gonzalez-Lopez J."/>
        </authorList>
    </citation>
    <scope>NUCLEOTIDE SEQUENCE [LARGE SCALE GENOMIC DNA]</scope>
    <source>
        <strain evidence="3">4J27</strain>
    </source>
</reference>
<keyword evidence="3" id="KW-1185">Reference proteome</keyword>
<keyword evidence="1" id="KW-0472">Membrane</keyword>
<evidence type="ECO:0000256" key="1">
    <source>
        <dbReference type="SAM" id="Phobius"/>
    </source>
</evidence>
<dbReference type="Pfam" id="PF13795">
    <property type="entry name" value="HupE_UreJ_2"/>
    <property type="match status" value="1"/>
</dbReference>
<keyword evidence="1" id="KW-0812">Transmembrane</keyword>
<feature type="transmembrane region" description="Helical" evidence="1">
    <location>
        <begin position="158"/>
        <end position="186"/>
    </location>
</feature>
<protein>
    <submittedName>
        <fullName evidence="2">Putative membrane protein</fullName>
    </submittedName>
</protein>
<sequence length="263" mass="27688">MREYHIRMEALHIAPGEGDALGSFGSMFVHGMQHIQGGTDHQLFLLTLLLVAPLMASGHRWAGAARVKDAVHRIAGMTLAFTVGHSVTLALGTLGVPVPSGPVEALIAVSILVAAAHAIAPIFPGRETFVAGFFGLIHGLAFSNTLREFDLSGLNLGLSLLAFNLGIEAMQLAVVGLVLPPLILIARAGRYTVLRLVSASVSAIAAVGWLLARLGLPNTVGDVADRFGLVSLPALVVLLWIAALLSFSFARDQDETVAVRRVE</sequence>
<accession>A0A024GXI7</accession>
<dbReference type="STRING" id="861266.ARTSIC4J27_120"/>
<proteinExistence type="predicted"/>